<dbReference type="EMBL" id="FMAF01000027">
    <property type="protein sequence ID" value="SCB48077.1"/>
    <property type="molecule type" value="Genomic_DNA"/>
</dbReference>
<evidence type="ECO:0000259" key="2">
    <source>
        <dbReference type="Pfam" id="PF13546"/>
    </source>
</evidence>
<proteinExistence type="predicted"/>
<dbReference type="AlphaFoldDB" id="A0A1C3X767"/>
<feature type="region of interest" description="Disordered" evidence="1">
    <location>
        <begin position="402"/>
        <end position="474"/>
    </location>
</feature>
<gene>
    <name evidence="3" type="ORF">GA0061101_1274</name>
</gene>
<dbReference type="InterPro" id="IPR038721">
    <property type="entry name" value="IS701-like_DDE_dom"/>
</dbReference>
<evidence type="ECO:0000313" key="4">
    <source>
        <dbReference type="Proteomes" id="UP000199205"/>
    </source>
</evidence>
<reference evidence="4" key="1">
    <citation type="submission" date="2016-08" db="EMBL/GenBank/DDBJ databases">
        <authorList>
            <person name="Varghese N."/>
            <person name="Submissions Spin"/>
        </authorList>
    </citation>
    <scope>NUCLEOTIDE SEQUENCE [LARGE SCALE GENOMIC DNA]</scope>
    <source>
        <strain evidence="4">P1-7</strain>
    </source>
</reference>
<dbReference type="InterPro" id="IPR012337">
    <property type="entry name" value="RNaseH-like_sf"/>
</dbReference>
<dbReference type="Proteomes" id="UP000199205">
    <property type="component" value="Unassembled WGS sequence"/>
</dbReference>
<dbReference type="Pfam" id="PF13546">
    <property type="entry name" value="DDE_5"/>
    <property type="match status" value="1"/>
</dbReference>
<sequence>MNGLSGRSESDFADYVERLVDVIGHADRAEPLKDYCLGLMLPVERKSVEPLAAVTAPARVSSKHQSLLHFVGQAPWSDEALLRRIGDLVLPLIERHGPIEAWIVDDTGFPKKGRHSVGVARQYCGQLGKQDNCQVAVSLSIANVAASLPIAYRLYLPEIWADDAERRRKAKIPDSVAFQTKPAIALEQIRAAQAAGVAPGVVLADAGYGVDGAFRAGLSALGLDYVVGVQPTLSVWRPGEGPLPPEPWRGKGRPTSLMRRSPEHSPISAKALAQELPQDAWQIIGWREGTNTDLNSRFAAVRVRPASRDYKLTEPRAEEWLLIEWPEGDAEPLKYWLSTLPAAASLAKLVSTAKLRWRIERDYQELKQELGLGHYEGRGWRGFHHHASLCIAAYGFLISQRETIPPSAPPETKNRPQSGLPQGYRPRGAPDPTRATRVEFDRHNPKALDRRTQSQPPAMSMLLPDEGSIKSTNL</sequence>
<protein>
    <submittedName>
        <fullName evidence="3">SRSO17 transposase</fullName>
    </submittedName>
</protein>
<accession>A0A1C3X767</accession>
<feature type="domain" description="Transposase IS701-like DDE" evidence="2">
    <location>
        <begin position="19"/>
        <end position="291"/>
    </location>
</feature>
<dbReference type="InterPro" id="IPR039365">
    <property type="entry name" value="IS701-like"/>
</dbReference>
<dbReference type="NCBIfam" id="NF033540">
    <property type="entry name" value="transpos_IS701"/>
    <property type="match status" value="1"/>
</dbReference>
<feature type="region of interest" description="Disordered" evidence="1">
    <location>
        <begin position="238"/>
        <end position="262"/>
    </location>
</feature>
<feature type="compositionally biased region" description="Basic and acidic residues" evidence="1">
    <location>
        <begin position="434"/>
        <end position="452"/>
    </location>
</feature>
<organism evidence="3 4">
    <name type="scientific">Rhizobium lusitanum</name>
    <dbReference type="NCBI Taxonomy" id="293958"/>
    <lineage>
        <taxon>Bacteria</taxon>
        <taxon>Pseudomonadati</taxon>
        <taxon>Pseudomonadota</taxon>
        <taxon>Alphaproteobacteria</taxon>
        <taxon>Hyphomicrobiales</taxon>
        <taxon>Rhizobiaceae</taxon>
        <taxon>Rhizobium/Agrobacterium group</taxon>
        <taxon>Rhizobium</taxon>
    </lineage>
</organism>
<dbReference type="PANTHER" id="PTHR33627">
    <property type="entry name" value="TRANSPOSASE"/>
    <property type="match status" value="1"/>
</dbReference>
<evidence type="ECO:0000256" key="1">
    <source>
        <dbReference type="SAM" id="MobiDB-lite"/>
    </source>
</evidence>
<dbReference type="PANTHER" id="PTHR33627:SF1">
    <property type="entry name" value="TRANSPOSASE"/>
    <property type="match status" value="1"/>
</dbReference>
<dbReference type="SUPFAM" id="SSF53098">
    <property type="entry name" value="Ribonuclease H-like"/>
    <property type="match status" value="1"/>
</dbReference>
<evidence type="ECO:0000313" key="3">
    <source>
        <dbReference type="EMBL" id="SCB48077.1"/>
    </source>
</evidence>
<name>A0A1C3X767_9HYPH</name>
<dbReference type="RefSeq" id="WP_065091965.1">
    <property type="nucleotide sequence ID" value="NZ_FMAF01000027.1"/>
</dbReference>